<sequence length="309" mass="36076">MVSIIIPNFNHAKFLEQRINSVLNQSYLDFELIILDDASSDGSRLVIDRYKDHPKVSHIIYNEKNSGSTFKQWKKGLLLAKGELIWIAESDDVADPDFLKTLIERIKTHPKAVISYCGSNVIDEKGVFIEKEAWAVGSSKRNWDQDFISNGSDEIRNEMYFKCSIPNASAAVFQKSKVDMLVFNEIESMHFAGDWLFWIRLMEKGDVLYTAKRLNNFRKHASTTRSLQNPALETRRINEYLKVINYLRCRYKLAWNRKKHRWMITEWADKYSTVTGSTFAFFRSDFPPAYNMRLVVRVVKNLIFSSTNR</sequence>
<comment type="caution">
    <text evidence="2">The sequence shown here is derived from an EMBL/GenBank/DDBJ whole genome shotgun (WGS) entry which is preliminary data.</text>
</comment>
<evidence type="ECO:0000313" key="2">
    <source>
        <dbReference type="EMBL" id="MFD2743034.1"/>
    </source>
</evidence>
<dbReference type="PANTHER" id="PTHR43685">
    <property type="entry name" value="GLYCOSYLTRANSFERASE"/>
    <property type="match status" value="1"/>
</dbReference>
<dbReference type="Proteomes" id="UP001597418">
    <property type="component" value="Unassembled WGS sequence"/>
</dbReference>
<dbReference type="SUPFAM" id="SSF53448">
    <property type="entry name" value="Nucleotide-diphospho-sugar transferases"/>
    <property type="match status" value="1"/>
</dbReference>
<dbReference type="Gene3D" id="3.90.550.10">
    <property type="entry name" value="Spore Coat Polysaccharide Biosynthesis Protein SpsA, Chain A"/>
    <property type="match status" value="1"/>
</dbReference>
<dbReference type="InterPro" id="IPR029044">
    <property type="entry name" value="Nucleotide-diphossugar_trans"/>
</dbReference>
<organism evidence="2 3">
    <name type="scientific">Sphingobacterium populi</name>
    <dbReference type="NCBI Taxonomy" id="1812824"/>
    <lineage>
        <taxon>Bacteria</taxon>
        <taxon>Pseudomonadati</taxon>
        <taxon>Bacteroidota</taxon>
        <taxon>Sphingobacteriia</taxon>
        <taxon>Sphingobacteriales</taxon>
        <taxon>Sphingobacteriaceae</taxon>
        <taxon>Sphingobacterium</taxon>
    </lineage>
</organism>
<dbReference type="InterPro" id="IPR050834">
    <property type="entry name" value="Glycosyltransf_2"/>
</dbReference>
<dbReference type="PANTHER" id="PTHR43685:SF2">
    <property type="entry name" value="GLYCOSYLTRANSFERASE 2-LIKE DOMAIN-CONTAINING PROTEIN"/>
    <property type="match status" value="1"/>
</dbReference>
<evidence type="ECO:0000259" key="1">
    <source>
        <dbReference type="Pfam" id="PF00535"/>
    </source>
</evidence>
<evidence type="ECO:0000313" key="3">
    <source>
        <dbReference type="Proteomes" id="UP001597418"/>
    </source>
</evidence>
<accession>A0ABW5UE34</accession>
<keyword evidence="3" id="KW-1185">Reference proteome</keyword>
<gene>
    <name evidence="2" type="ORF">ACFSQ6_06450</name>
</gene>
<proteinExistence type="predicted"/>
<reference evidence="3" key="1">
    <citation type="journal article" date="2019" name="Int. J. Syst. Evol. Microbiol.">
        <title>The Global Catalogue of Microorganisms (GCM) 10K type strain sequencing project: providing services to taxonomists for standard genome sequencing and annotation.</title>
        <authorList>
            <consortium name="The Broad Institute Genomics Platform"/>
            <consortium name="The Broad Institute Genome Sequencing Center for Infectious Disease"/>
            <person name="Wu L."/>
            <person name="Ma J."/>
        </authorList>
    </citation>
    <scope>NUCLEOTIDE SEQUENCE [LARGE SCALE GENOMIC DNA]</scope>
    <source>
        <strain evidence="3">KCTC 42247</strain>
    </source>
</reference>
<dbReference type="InterPro" id="IPR001173">
    <property type="entry name" value="Glyco_trans_2-like"/>
</dbReference>
<protein>
    <submittedName>
        <fullName evidence="2">Glycosyltransferase family 2 protein</fullName>
    </submittedName>
</protein>
<feature type="domain" description="Glycosyltransferase 2-like" evidence="1">
    <location>
        <begin position="3"/>
        <end position="144"/>
    </location>
</feature>
<dbReference type="EMBL" id="JBHUMB010000006">
    <property type="protein sequence ID" value="MFD2743034.1"/>
    <property type="molecule type" value="Genomic_DNA"/>
</dbReference>
<name>A0ABW5UE34_9SPHI</name>
<dbReference type="RefSeq" id="WP_066754390.1">
    <property type="nucleotide sequence ID" value="NZ_JBHUMB010000006.1"/>
</dbReference>
<dbReference type="Pfam" id="PF00535">
    <property type="entry name" value="Glycos_transf_2"/>
    <property type="match status" value="1"/>
</dbReference>